<sequence>MSEAAIQKVLVIQELVELIVVCTFVRSVPGEPVRSCQTVLALARVNKYFSEIALGQLWSSLDSIQHLLMPWKAPKKPISKPRLPRPKDLNRYVYYSRFVQVLNIYEEPLPLIRALERVDYLAVEFDLNDQLYPHLKKLLIQSERFGDWACYLKLRTGPVTQNLLLSLNPDLPNLVTVKDIGKRCANISTFKLSPAMTSRALFREVIRPALADMSKLEMFKVHLEACGLVDLLETITALPTLRFIHLEISGGAILEPTNGSKYPKTDRRLRLDCETPNPRYFPTILRLSAQFSILYSTIKLVRDPNAKEEQLRAAISSLIQHQPEAQDIYFCDRARPQITKESNMFLSVRTLMVTPELLNALSSSAPLLKVCHLSPYRLPRSNQHMKAKEFLVTLQDIVNFLNRCLRIWDVGIGFDGRKPKIVVTNILPASKSSAAHIHVGGSSIDDVEYVGSILSSLPRLGMAVVMPPDYVVPTLLPTEEEQELWLRVNREYLVHRQCGCNASHVE</sequence>
<protein>
    <submittedName>
        <fullName evidence="1">Uncharacterized protein</fullName>
    </submittedName>
</protein>
<accession>A0A0C3B7U1</accession>
<evidence type="ECO:0000313" key="1">
    <source>
        <dbReference type="EMBL" id="KIM28179.1"/>
    </source>
</evidence>
<dbReference type="EMBL" id="KN824294">
    <property type="protein sequence ID" value="KIM28179.1"/>
    <property type="molecule type" value="Genomic_DNA"/>
</dbReference>
<gene>
    <name evidence="1" type="ORF">M408DRAFT_329554</name>
</gene>
<keyword evidence="2" id="KW-1185">Reference proteome</keyword>
<dbReference type="HOGENOM" id="CLU_510081_0_0_1"/>
<organism evidence="1 2">
    <name type="scientific">Serendipita vermifera MAFF 305830</name>
    <dbReference type="NCBI Taxonomy" id="933852"/>
    <lineage>
        <taxon>Eukaryota</taxon>
        <taxon>Fungi</taxon>
        <taxon>Dikarya</taxon>
        <taxon>Basidiomycota</taxon>
        <taxon>Agaricomycotina</taxon>
        <taxon>Agaricomycetes</taxon>
        <taxon>Sebacinales</taxon>
        <taxon>Serendipitaceae</taxon>
        <taxon>Serendipita</taxon>
    </lineage>
</organism>
<name>A0A0C3B7U1_SERVB</name>
<reference evidence="1 2" key="1">
    <citation type="submission" date="2014-04" db="EMBL/GenBank/DDBJ databases">
        <authorList>
            <consortium name="DOE Joint Genome Institute"/>
            <person name="Kuo A."/>
            <person name="Zuccaro A."/>
            <person name="Kohler A."/>
            <person name="Nagy L.G."/>
            <person name="Floudas D."/>
            <person name="Copeland A."/>
            <person name="Barry K.W."/>
            <person name="Cichocki N."/>
            <person name="Veneault-Fourrey C."/>
            <person name="LaButti K."/>
            <person name="Lindquist E.A."/>
            <person name="Lipzen A."/>
            <person name="Lundell T."/>
            <person name="Morin E."/>
            <person name="Murat C."/>
            <person name="Sun H."/>
            <person name="Tunlid A."/>
            <person name="Henrissat B."/>
            <person name="Grigoriev I.V."/>
            <person name="Hibbett D.S."/>
            <person name="Martin F."/>
            <person name="Nordberg H.P."/>
            <person name="Cantor M.N."/>
            <person name="Hua S.X."/>
        </authorList>
    </citation>
    <scope>NUCLEOTIDE SEQUENCE [LARGE SCALE GENOMIC DNA]</scope>
    <source>
        <strain evidence="1 2">MAFF 305830</strain>
    </source>
</reference>
<proteinExistence type="predicted"/>
<reference evidence="2" key="2">
    <citation type="submission" date="2015-01" db="EMBL/GenBank/DDBJ databases">
        <title>Evolutionary Origins and Diversification of the Mycorrhizal Mutualists.</title>
        <authorList>
            <consortium name="DOE Joint Genome Institute"/>
            <consortium name="Mycorrhizal Genomics Consortium"/>
            <person name="Kohler A."/>
            <person name="Kuo A."/>
            <person name="Nagy L.G."/>
            <person name="Floudas D."/>
            <person name="Copeland A."/>
            <person name="Barry K.W."/>
            <person name="Cichocki N."/>
            <person name="Veneault-Fourrey C."/>
            <person name="LaButti K."/>
            <person name="Lindquist E.A."/>
            <person name="Lipzen A."/>
            <person name="Lundell T."/>
            <person name="Morin E."/>
            <person name="Murat C."/>
            <person name="Riley R."/>
            <person name="Ohm R."/>
            <person name="Sun H."/>
            <person name="Tunlid A."/>
            <person name="Henrissat B."/>
            <person name="Grigoriev I.V."/>
            <person name="Hibbett D.S."/>
            <person name="Martin F."/>
        </authorList>
    </citation>
    <scope>NUCLEOTIDE SEQUENCE [LARGE SCALE GENOMIC DNA]</scope>
    <source>
        <strain evidence="2">MAFF 305830</strain>
    </source>
</reference>
<dbReference type="AlphaFoldDB" id="A0A0C3B7U1"/>
<dbReference type="Proteomes" id="UP000054097">
    <property type="component" value="Unassembled WGS sequence"/>
</dbReference>
<evidence type="ECO:0000313" key="2">
    <source>
        <dbReference type="Proteomes" id="UP000054097"/>
    </source>
</evidence>